<feature type="compositionally biased region" description="Basic and acidic residues" evidence="1">
    <location>
        <begin position="127"/>
        <end position="138"/>
    </location>
</feature>
<feature type="region of interest" description="Disordered" evidence="1">
    <location>
        <begin position="35"/>
        <end position="211"/>
    </location>
</feature>
<evidence type="ECO:0000256" key="2">
    <source>
        <dbReference type="SAM" id="SignalP"/>
    </source>
</evidence>
<dbReference type="Proteomes" id="UP000183567">
    <property type="component" value="Unassembled WGS sequence"/>
</dbReference>
<comment type="caution">
    <text evidence="3">The sequence shown here is derived from an EMBL/GenBank/DDBJ whole genome shotgun (WGS) entry which is preliminary data.</text>
</comment>
<feature type="compositionally biased region" description="Polar residues" evidence="1">
    <location>
        <begin position="86"/>
        <end position="96"/>
    </location>
</feature>
<feature type="compositionally biased region" description="Low complexity" evidence="1">
    <location>
        <begin position="139"/>
        <end position="162"/>
    </location>
</feature>
<accession>A0A1J8R2W4</accession>
<keyword evidence="4" id="KW-1185">Reference proteome</keyword>
<protein>
    <submittedName>
        <fullName evidence="3">Uncharacterized protein</fullName>
    </submittedName>
</protein>
<dbReference type="EMBL" id="LVVM01002687">
    <property type="protein sequence ID" value="OJA16114.1"/>
    <property type="molecule type" value="Genomic_DNA"/>
</dbReference>
<sequence length="230" mass="24779">MKRLSSLALIALISHLQLRAAKSLSVLNVTSTSAATRRPAKPEHVHQLSQGSFDDARDGTQSSTIPVTHVQPSASRRLSSLFRRSQPTTGEATALQQLPRRNISHHRPPIVEVPTAQDKQRLYVAGRPERPGDKEKQTQRQQGQSQSQAQASTSTTPAQIATVGAAATQSQPATTVVQQQGQAQTSQTPPAVTSTSTTSPQVTTPGPATQSKPVTWWTRFVCCASIDQHR</sequence>
<evidence type="ECO:0000313" key="4">
    <source>
        <dbReference type="Proteomes" id="UP000183567"/>
    </source>
</evidence>
<proteinExistence type="predicted"/>
<dbReference type="AlphaFoldDB" id="A0A1J8R2W4"/>
<gene>
    <name evidence="3" type="ORF">AZE42_10422</name>
</gene>
<reference evidence="3 4" key="1">
    <citation type="submission" date="2016-03" db="EMBL/GenBank/DDBJ databases">
        <title>Comparative genomics of the ectomycorrhizal sister species Rhizopogon vinicolor and Rhizopogon vesiculosus (Basidiomycota: Boletales) reveals a divergence of the mating type B locus.</title>
        <authorList>
            <person name="Mujic A.B."/>
            <person name="Kuo A."/>
            <person name="Tritt A."/>
            <person name="Lipzen A."/>
            <person name="Chen C."/>
            <person name="Johnson J."/>
            <person name="Sharma A."/>
            <person name="Barry K."/>
            <person name="Grigoriev I.V."/>
            <person name="Spatafora J.W."/>
        </authorList>
    </citation>
    <scope>NUCLEOTIDE SEQUENCE [LARGE SCALE GENOMIC DNA]</scope>
    <source>
        <strain evidence="3 4">AM-OR11-056</strain>
    </source>
</reference>
<feature type="compositionally biased region" description="Low complexity" evidence="1">
    <location>
        <begin position="171"/>
        <end position="205"/>
    </location>
</feature>
<keyword evidence="2" id="KW-0732">Signal</keyword>
<feature type="compositionally biased region" description="Low complexity" evidence="1">
    <location>
        <begin position="75"/>
        <end position="85"/>
    </location>
</feature>
<name>A0A1J8R2W4_9AGAM</name>
<evidence type="ECO:0000313" key="3">
    <source>
        <dbReference type="EMBL" id="OJA16114.1"/>
    </source>
</evidence>
<feature type="signal peptide" evidence="2">
    <location>
        <begin position="1"/>
        <end position="23"/>
    </location>
</feature>
<organism evidence="3 4">
    <name type="scientific">Rhizopogon vesiculosus</name>
    <dbReference type="NCBI Taxonomy" id="180088"/>
    <lineage>
        <taxon>Eukaryota</taxon>
        <taxon>Fungi</taxon>
        <taxon>Dikarya</taxon>
        <taxon>Basidiomycota</taxon>
        <taxon>Agaricomycotina</taxon>
        <taxon>Agaricomycetes</taxon>
        <taxon>Agaricomycetidae</taxon>
        <taxon>Boletales</taxon>
        <taxon>Suillineae</taxon>
        <taxon>Rhizopogonaceae</taxon>
        <taxon>Rhizopogon</taxon>
    </lineage>
</organism>
<feature type="compositionally biased region" description="Polar residues" evidence="1">
    <location>
        <begin position="59"/>
        <end position="74"/>
    </location>
</feature>
<evidence type="ECO:0000256" key="1">
    <source>
        <dbReference type="SAM" id="MobiDB-lite"/>
    </source>
</evidence>
<feature type="chain" id="PRO_5013221754" evidence="2">
    <location>
        <begin position="24"/>
        <end position="230"/>
    </location>
</feature>